<dbReference type="Proteomes" id="UP000189067">
    <property type="component" value="Unassembled WGS sequence"/>
</dbReference>
<dbReference type="InterPro" id="IPR036986">
    <property type="entry name" value="S4_RNA-bd_sf"/>
</dbReference>
<feature type="domain" description="RNA-binding S4" evidence="6">
    <location>
        <begin position="16"/>
        <end position="75"/>
    </location>
</feature>
<name>A0AAC9LVM4_LACRH</name>
<dbReference type="Gene3D" id="3.30.70.580">
    <property type="entry name" value="Pseudouridine synthase I, catalytic domain, N-terminal subdomain"/>
    <property type="match status" value="1"/>
</dbReference>
<protein>
    <recommendedName>
        <fullName evidence="5">Pseudouridine synthase</fullName>
        <ecNumber evidence="5">5.4.99.-</ecNumber>
    </recommendedName>
</protein>
<reference evidence="7 8" key="1">
    <citation type="submission" date="2017-01" db="EMBL/GenBank/DDBJ databases">
        <title>In silico prediction, in vitro antibacterial spectrum and physicochemical properties of a putative bacteriocin produced by Lactobacillus rhamnosus strain L156.4.</title>
        <authorList>
            <person name="Silveira A.M."/>
            <person name="Monteiro A.S."/>
            <person name="Santos V.L."/>
            <person name="Nicoli J.R."/>
            <person name="Azevedo V."/>
            <person name="Soares S.C."/>
            <person name="Castro-Oliveira L."/>
            <person name="Dias-Souza M.V."/>
            <person name="Nardi R.M."/>
        </authorList>
    </citation>
    <scope>NUCLEOTIDE SEQUENCE [LARGE SCALE GENOMIC DNA]</scope>
    <source>
        <strain evidence="7 8">L156.4</strain>
    </source>
</reference>
<dbReference type="GO" id="GO:0003723">
    <property type="term" value="F:RNA binding"/>
    <property type="evidence" value="ECO:0007669"/>
    <property type="project" value="UniProtKB-KW"/>
</dbReference>
<dbReference type="Gene3D" id="3.30.70.1560">
    <property type="entry name" value="Alpha-L RNA-binding motif"/>
    <property type="match status" value="1"/>
</dbReference>
<dbReference type="GO" id="GO:0120159">
    <property type="term" value="F:rRNA pseudouridine synthase activity"/>
    <property type="evidence" value="ECO:0007669"/>
    <property type="project" value="UniProtKB-ARBA"/>
</dbReference>
<dbReference type="GO" id="GO:0005829">
    <property type="term" value="C:cytosol"/>
    <property type="evidence" value="ECO:0007669"/>
    <property type="project" value="UniProtKB-ARBA"/>
</dbReference>
<dbReference type="Pfam" id="PF00849">
    <property type="entry name" value="PseudoU_synth_2"/>
    <property type="match status" value="1"/>
</dbReference>
<dbReference type="InterPro" id="IPR020094">
    <property type="entry name" value="TruA/RsuA/RluB/E/F_N"/>
</dbReference>
<dbReference type="Gene3D" id="3.10.290.10">
    <property type="entry name" value="RNA-binding S4 domain"/>
    <property type="match status" value="1"/>
</dbReference>
<evidence type="ECO:0000256" key="1">
    <source>
        <dbReference type="ARBA" id="ARBA00008348"/>
    </source>
</evidence>
<dbReference type="CDD" id="cd02870">
    <property type="entry name" value="PseudoU_synth_RsuA_like"/>
    <property type="match status" value="1"/>
</dbReference>
<organism evidence="7 8">
    <name type="scientific">Lacticaseibacillus rhamnosus</name>
    <name type="common">Lactobacillus rhamnosus</name>
    <dbReference type="NCBI Taxonomy" id="47715"/>
    <lineage>
        <taxon>Bacteria</taxon>
        <taxon>Bacillati</taxon>
        <taxon>Bacillota</taxon>
        <taxon>Bacilli</taxon>
        <taxon>Lactobacillales</taxon>
        <taxon>Lactobacillaceae</taxon>
        <taxon>Lacticaseibacillus</taxon>
    </lineage>
</organism>
<evidence type="ECO:0000256" key="2">
    <source>
        <dbReference type="ARBA" id="ARBA00022884"/>
    </source>
</evidence>
<dbReference type="EC" id="5.4.99.-" evidence="5"/>
<dbReference type="FunFam" id="3.30.70.580:FF:000005">
    <property type="entry name" value="Pseudouridine synthase"/>
    <property type="match status" value="1"/>
</dbReference>
<proteinExistence type="inferred from homology"/>
<evidence type="ECO:0000256" key="3">
    <source>
        <dbReference type="ARBA" id="ARBA00023235"/>
    </source>
</evidence>
<dbReference type="NCBIfam" id="TIGR00093">
    <property type="entry name" value="pseudouridine synthase"/>
    <property type="match status" value="1"/>
</dbReference>
<dbReference type="InterPro" id="IPR006145">
    <property type="entry name" value="PsdUridine_synth_RsuA/RluA"/>
</dbReference>
<dbReference type="PROSITE" id="PS01149">
    <property type="entry name" value="PSI_RSU"/>
    <property type="match status" value="1"/>
</dbReference>
<dbReference type="InterPro" id="IPR018496">
    <property type="entry name" value="PsdUridine_synth_RsuA/RluB_CS"/>
</dbReference>
<comment type="similarity">
    <text evidence="1 5">Belongs to the pseudouridine synthase RsuA family.</text>
</comment>
<dbReference type="InterPro" id="IPR042092">
    <property type="entry name" value="PsdUridine_s_RsuA/RluB/E/F_cat"/>
</dbReference>
<dbReference type="PROSITE" id="PS50889">
    <property type="entry name" value="S4"/>
    <property type="match status" value="1"/>
</dbReference>
<dbReference type="SMART" id="SM00363">
    <property type="entry name" value="S4"/>
    <property type="match status" value="1"/>
</dbReference>
<dbReference type="PANTHER" id="PTHR47683">
    <property type="entry name" value="PSEUDOURIDINE SYNTHASE FAMILY PROTEIN-RELATED"/>
    <property type="match status" value="1"/>
</dbReference>
<gene>
    <name evidence="7" type="ORF">BWR10_06600</name>
</gene>
<dbReference type="InterPro" id="IPR050343">
    <property type="entry name" value="RsuA_PseudoU_synthase"/>
</dbReference>
<dbReference type="FunFam" id="3.10.290.10:FF:000003">
    <property type="entry name" value="Pseudouridine synthase"/>
    <property type="match status" value="1"/>
</dbReference>
<sequence length="258" mass="28688">MIRKWSKTNNMTTKNERLQKVIANAGIASRRHAETLIASGHVKVNGHVTTEMGIKIGPHDTVEVDGVPIGKEAKRYFLFYKPRGVISAVEDNKGRKVVTDYFEDVQERLYPVGRLDYDTSGLLVMTNDGELANHLMHPRYALEKKYVAKVEGIPNRPALAPLKTGVSIDGKMTAPAKVEILSTDKAKKTAIVALTIHQGMNHQVKKMFKAVGFPVIKLSREAYGNLTLAGLQPGEHRPIKPQELHDLRQLTGEQEEAH</sequence>
<dbReference type="Pfam" id="PF01479">
    <property type="entry name" value="S4"/>
    <property type="match status" value="1"/>
</dbReference>
<dbReference type="InterPro" id="IPR000748">
    <property type="entry name" value="PsdUridine_synth_RsuA/RluB/E/F"/>
</dbReference>
<dbReference type="InterPro" id="IPR020103">
    <property type="entry name" value="PsdUridine_synth_cat_dom_sf"/>
</dbReference>
<dbReference type="PANTHER" id="PTHR47683:SF2">
    <property type="entry name" value="RNA-BINDING S4 DOMAIN-CONTAINING PROTEIN"/>
    <property type="match status" value="1"/>
</dbReference>
<dbReference type="GO" id="GO:0000455">
    <property type="term" value="P:enzyme-directed rRNA pseudouridine synthesis"/>
    <property type="evidence" value="ECO:0007669"/>
    <property type="project" value="UniProtKB-ARBA"/>
</dbReference>
<dbReference type="EMBL" id="MTJY01000027">
    <property type="protein sequence ID" value="ONN74924.1"/>
    <property type="molecule type" value="Genomic_DNA"/>
</dbReference>
<keyword evidence="2 4" id="KW-0694">RNA-binding</keyword>
<dbReference type="FunFam" id="3.30.70.1560:FF:000001">
    <property type="entry name" value="Pseudouridine synthase"/>
    <property type="match status" value="1"/>
</dbReference>
<evidence type="ECO:0000256" key="4">
    <source>
        <dbReference type="PROSITE-ProRule" id="PRU00182"/>
    </source>
</evidence>
<keyword evidence="3 5" id="KW-0413">Isomerase</keyword>
<evidence type="ECO:0000259" key="6">
    <source>
        <dbReference type="SMART" id="SM00363"/>
    </source>
</evidence>
<dbReference type="CDD" id="cd00165">
    <property type="entry name" value="S4"/>
    <property type="match status" value="1"/>
</dbReference>
<comment type="caution">
    <text evidence="7">The sequence shown here is derived from an EMBL/GenBank/DDBJ whole genome shotgun (WGS) entry which is preliminary data.</text>
</comment>
<dbReference type="SUPFAM" id="SSF55120">
    <property type="entry name" value="Pseudouridine synthase"/>
    <property type="match status" value="1"/>
</dbReference>
<dbReference type="InterPro" id="IPR002942">
    <property type="entry name" value="S4_RNA-bd"/>
</dbReference>
<accession>A0AAC9LVM4</accession>
<evidence type="ECO:0000313" key="7">
    <source>
        <dbReference type="EMBL" id="ONN74924.1"/>
    </source>
</evidence>
<evidence type="ECO:0000256" key="5">
    <source>
        <dbReference type="RuleBase" id="RU003887"/>
    </source>
</evidence>
<dbReference type="SUPFAM" id="SSF55174">
    <property type="entry name" value="Alpha-L RNA-binding motif"/>
    <property type="match status" value="1"/>
</dbReference>
<evidence type="ECO:0000313" key="8">
    <source>
        <dbReference type="Proteomes" id="UP000189067"/>
    </source>
</evidence>
<dbReference type="AlphaFoldDB" id="A0AAC9LVM4"/>